<comment type="caution">
    <text evidence="2">The sequence shown here is derived from an EMBL/GenBank/DDBJ whole genome shotgun (WGS) entry which is preliminary data.</text>
</comment>
<dbReference type="InterPro" id="IPR050789">
    <property type="entry name" value="Diverse_Enzym_Activities"/>
</dbReference>
<protein>
    <submittedName>
        <fullName evidence="2">Beta-lactamase family protein</fullName>
    </submittedName>
</protein>
<dbReference type="RefSeq" id="WP_242375549.1">
    <property type="nucleotide sequence ID" value="NZ_JAKRKC020000001.1"/>
</dbReference>
<dbReference type="Gene3D" id="3.40.710.10">
    <property type="entry name" value="DD-peptidase/beta-lactamase superfamily"/>
    <property type="match status" value="1"/>
</dbReference>
<evidence type="ECO:0000259" key="1">
    <source>
        <dbReference type="Pfam" id="PF00144"/>
    </source>
</evidence>
<sequence length="318" mass="33667">MDMSMAERVEAVLRDGRAPGFHGLVVMRGGEPVLERYGAGQDRRLGEALGHVTFDRDTLHDVRSVSKSVVALLYGVALGDGLVPEPGAGLLAQFPHYPDLAADPGRAHLTIEHALTMTLGLDWNEDAPYTSPANSEIAMELAPDRYRYVLERPVAEEAGKRWRYCGGATALLGGIIARGVGRPLEEYAAEALFGPLGITSFAWTKGGDGVVSAAAGLRLRPVDLAAVGQLVLDGGRGIVPADWLGETLRSRVPIDGSFTYGYHWYVVTGERRRVLGIGNGGQLLAVVPGEELVVAVTGGNYDGDANGSWALLAAVLGD</sequence>
<dbReference type="Proteomes" id="UP001317259">
    <property type="component" value="Unassembled WGS sequence"/>
</dbReference>
<dbReference type="EMBL" id="JAKRKC020000001">
    <property type="protein sequence ID" value="MCK2214126.1"/>
    <property type="molecule type" value="Genomic_DNA"/>
</dbReference>
<evidence type="ECO:0000313" key="3">
    <source>
        <dbReference type="Proteomes" id="UP001317259"/>
    </source>
</evidence>
<organism evidence="2 3">
    <name type="scientific">Actinomadura luzonensis</name>
    <dbReference type="NCBI Taxonomy" id="2805427"/>
    <lineage>
        <taxon>Bacteria</taxon>
        <taxon>Bacillati</taxon>
        <taxon>Actinomycetota</taxon>
        <taxon>Actinomycetes</taxon>
        <taxon>Streptosporangiales</taxon>
        <taxon>Thermomonosporaceae</taxon>
        <taxon>Actinomadura</taxon>
    </lineage>
</organism>
<keyword evidence="3" id="KW-1185">Reference proteome</keyword>
<proteinExistence type="predicted"/>
<dbReference type="InterPro" id="IPR001466">
    <property type="entry name" value="Beta-lactam-related"/>
</dbReference>
<name>A0ABT0FQD6_9ACTN</name>
<dbReference type="Pfam" id="PF00144">
    <property type="entry name" value="Beta-lactamase"/>
    <property type="match status" value="1"/>
</dbReference>
<dbReference type="SUPFAM" id="SSF56601">
    <property type="entry name" value="beta-lactamase/transpeptidase-like"/>
    <property type="match status" value="1"/>
</dbReference>
<feature type="domain" description="Beta-lactamase-related" evidence="1">
    <location>
        <begin position="9"/>
        <end position="296"/>
    </location>
</feature>
<reference evidence="2 3" key="1">
    <citation type="submission" date="2022-04" db="EMBL/GenBank/DDBJ databases">
        <title>Genome draft of Actinomadura sp. ATCC 31491.</title>
        <authorList>
            <person name="Shi X."/>
            <person name="Du Y."/>
        </authorList>
    </citation>
    <scope>NUCLEOTIDE SEQUENCE [LARGE SCALE GENOMIC DNA]</scope>
    <source>
        <strain evidence="2 3">ATCC 31491</strain>
    </source>
</reference>
<gene>
    <name evidence="2" type="ORF">MF672_010030</name>
</gene>
<dbReference type="PANTHER" id="PTHR43283:SF7">
    <property type="entry name" value="BETA-LACTAMASE-RELATED DOMAIN-CONTAINING PROTEIN"/>
    <property type="match status" value="1"/>
</dbReference>
<dbReference type="PANTHER" id="PTHR43283">
    <property type="entry name" value="BETA-LACTAMASE-RELATED"/>
    <property type="match status" value="1"/>
</dbReference>
<accession>A0ABT0FQD6</accession>
<dbReference type="InterPro" id="IPR012338">
    <property type="entry name" value="Beta-lactam/transpept-like"/>
</dbReference>
<evidence type="ECO:0000313" key="2">
    <source>
        <dbReference type="EMBL" id="MCK2214126.1"/>
    </source>
</evidence>